<proteinExistence type="predicted"/>
<keyword evidence="3" id="KW-1185">Reference proteome</keyword>
<feature type="region of interest" description="Disordered" evidence="1">
    <location>
        <begin position="49"/>
        <end position="72"/>
    </location>
</feature>
<dbReference type="Proteomes" id="UP000815677">
    <property type="component" value="Unassembled WGS sequence"/>
</dbReference>
<protein>
    <submittedName>
        <fullName evidence="2">Uncharacterized protein</fullName>
    </submittedName>
</protein>
<gene>
    <name evidence="2" type="ORF">MCHLO_07948</name>
</gene>
<evidence type="ECO:0000256" key="1">
    <source>
        <dbReference type="SAM" id="MobiDB-lite"/>
    </source>
</evidence>
<evidence type="ECO:0000313" key="3">
    <source>
        <dbReference type="Proteomes" id="UP000815677"/>
    </source>
</evidence>
<reference evidence="2" key="1">
    <citation type="submission" date="2014-09" db="EMBL/GenBank/DDBJ databases">
        <title>Genome sequence of the luminous mushroom Mycena chlorophos for searching fungal bioluminescence genes.</title>
        <authorList>
            <person name="Tanaka Y."/>
            <person name="Kasuga D."/>
            <person name="Oba Y."/>
            <person name="Hase S."/>
            <person name="Sato K."/>
            <person name="Oba Y."/>
            <person name="Sakakibara Y."/>
        </authorList>
    </citation>
    <scope>NUCLEOTIDE SEQUENCE</scope>
</reference>
<organism evidence="2 3">
    <name type="scientific">Mycena chlorophos</name>
    <name type="common">Agaric fungus</name>
    <name type="synonym">Agaricus chlorophos</name>
    <dbReference type="NCBI Taxonomy" id="658473"/>
    <lineage>
        <taxon>Eukaryota</taxon>
        <taxon>Fungi</taxon>
        <taxon>Dikarya</taxon>
        <taxon>Basidiomycota</taxon>
        <taxon>Agaricomycotina</taxon>
        <taxon>Agaricomycetes</taxon>
        <taxon>Agaricomycetidae</taxon>
        <taxon>Agaricales</taxon>
        <taxon>Marasmiineae</taxon>
        <taxon>Mycenaceae</taxon>
        <taxon>Mycena</taxon>
    </lineage>
</organism>
<name>A0ABQ0LLG1_MYCCL</name>
<dbReference type="EMBL" id="DF846617">
    <property type="protein sequence ID" value="GAT50741.1"/>
    <property type="molecule type" value="Genomic_DNA"/>
</dbReference>
<sequence length="103" mass="11378">MFSQLLVVELPTNATIKAPSRQQHKHLPRLSSSFQGCRATPCFAPKELHPSSAAALKQPQSTTSAASSSQTKKRIVLHDAVCPPMERGARLMSWRSFFLEESD</sequence>
<evidence type="ECO:0000313" key="2">
    <source>
        <dbReference type="EMBL" id="GAT50741.1"/>
    </source>
</evidence>
<accession>A0ABQ0LLG1</accession>
<feature type="compositionally biased region" description="Low complexity" evidence="1">
    <location>
        <begin position="60"/>
        <end position="70"/>
    </location>
</feature>